<dbReference type="PROSITE" id="PS51892">
    <property type="entry name" value="SUBTILASE"/>
    <property type="match status" value="1"/>
</dbReference>
<dbReference type="InterPro" id="IPR056002">
    <property type="entry name" value="DUF7580"/>
</dbReference>
<dbReference type="InParanoid" id="C7ZK23"/>
<dbReference type="eggNOG" id="ENOG502RVWF">
    <property type="taxonomic scope" value="Eukaryota"/>
</dbReference>
<feature type="active site" description="Charge relay system" evidence="5">
    <location>
        <position position="800"/>
    </location>
</feature>
<dbReference type="AlphaFoldDB" id="C7ZK23"/>
<evidence type="ECO:0000313" key="9">
    <source>
        <dbReference type="EMBL" id="EEU35604.1"/>
    </source>
</evidence>
<dbReference type="InterPro" id="IPR050131">
    <property type="entry name" value="Peptidase_S8_subtilisin-like"/>
</dbReference>
<dbReference type="InterPro" id="IPR000209">
    <property type="entry name" value="Peptidase_S8/S53_dom"/>
</dbReference>
<dbReference type="OMA" id="YFRAVEG"/>
<dbReference type="OrthoDB" id="206201at2759"/>
<evidence type="ECO:0000256" key="1">
    <source>
        <dbReference type="ARBA" id="ARBA00011073"/>
    </source>
</evidence>
<dbReference type="PROSITE" id="PS00136">
    <property type="entry name" value="SUBTILASE_ASP"/>
    <property type="match status" value="1"/>
</dbReference>
<evidence type="ECO:0000259" key="8">
    <source>
        <dbReference type="Pfam" id="PF24476"/>
    </source>
</evidence>
<proteinExistence type="inferred from homology"/>
<evidence type="ECO:0000256" key="2">
    <source>
        <dbReference type="ARBA" id="ARBA00022670"/>
    </source>
</evidence>
<protein>
    <submittedName>
        <fullName evidence="9">Uncharacterized protein</fullName>
    </submittedName>
</protein>
<keyword evidence="10" id="KW-1185">Reference proteome</keyword>
<evidence type="ECO:0000256" key="4">
    <source>
        <dbReference type="ARBA" id="ARBA00022825"/>
    </source>
</evidence>
<keyword evidence="4 5" id="KW-0720">Serine protease</keyword>
<feature type="active site" description="Charge relay system" evidence="5">
    <location>
        <position position="763"/>
    </location>
</feature>
<reference evidence="9 10" key="1">
    <citation type="journal article" date="2009" name="PLoS Genet.">
        <title>The genome of Nectria haematococca: contribution of supernumerary chromosomes to gene expansion.</title>
        <authorList>
            <person name="Coleman J.J."/>
            <person name="Rounsley S.D."/>
            <person name="Rodriguez-Carres M."/>
            <person name="Kuo A."/>
            <person name="Wasmann C.C."/>
            <person name="Grimwood J."/>
            <person name="Schmutz J."/>
            <person name="Taga M."/>
            <person name="White G.J."/>
            <person name="Zhou S."/>
            <person name="Schwartz D.C."/>
            <person name="Freitag M."/>
            <person name="Ma L.J."/>
            <person name="Danchin E.G."/>
            <person name="Henrissat B."/>
            <person name="Coutinho P.M."/>
            <person name="Nelson D.R."/>
            <person name="Straney D."/>
            <person name="Napoli C.A."/>
            <person name="Barker B.M."/>
            <person name="Gribskov M."/>
            <person name="Rep M."/>
            <person name="Kroken S."/>
            <person name="Molnar I."/>
            <person name="Rensing C."/>
            <person name="Kennell J.C."/>
            <person name="Zamora J."/>
            <person name="Farman M.L."/>
            <person name="Selker E.U."/>
            <person name="Salamov A."/>
            <person name="Shapiro H."/>
            <person name="Pangilinan J."/>
            <person name="Lindquist E."/>
            <person name="Lamers C."/>
            <person name="Grigoriev I.V."/>
            <person name="Geiser D.M."/>
            <person name="Covert S.F."/>
            <person name="Temporini E."/>
            <person name="Vanetten H.D."/>
        </authorList>
    </citation>
    <scope>NUCLEOTIDE SEQUENCE [LARGE SCALE GENOMIC DNA]</scope>
    <source>
        <strain evidence="10">ATCC MYA-4622 / CBS 123669 / FGSC 9596 / NRRL 45880 / 77-13-4</strain>
    </source>
</reference>
<dbReference type="GeneID" id="9675989"/>
<dbReference type="GO" id="GO:0006508">
    <property type="term" value="P:proteolysis"/>
    <property type="evidence" value="ECO:0007669"/>
    <property type="project" value="UniProtKB-KW"/>
</dbReference>
<dbReference type="SUPFAM" id="SSF52743">
    <property type="entry name" value="Subtilisin-like"/>
    <property type="match status" value="1"/>
</dbReference>
<dbReference type="PANTHER" id="PTHR43806:SF11">
    <property type="entry name" value="CEREVISIN-RELATED"/>
    <property type="match status" value="1"/>
</dbReference>
<dbReference type="EMBL" id="GG698937">
    <property type="protein sequence ID" value="EEU35604.1"/>
    <property type="molecule type" value="Genomic_DNA"/>
</dbReference>
<feature type="domain" description="DUF7580" evidence="8">
    <location>
        <begin position="292"/>
        <end position="633"/>
    </location>
</feature>
<dbReference type="InterPro" id="IPR023827">
    <property type="entry name" value="Peptidase_S8_Asp-AS"/>
</dbReference>
<accession>C7ZK23</accession>
<dbReference type="InterPro" id="IPR015500">
    <property type="entry name" value="Peptidase_S8_subtilisin-rel"/>
</dbReference>
<dbReference type="Proteomes" id="UP000005206">
    <property type="component" value="Chromosome 11"/>
</dbReference>
<gene>
    <name evidence="9" type="ORF">NECHADRAFT_86785</name>
</gene>
<dbReference type="HOGENOM" id="CLU_303847_0_0_1"/>
<sequence>MPKNEAQQPLCMSATRPECEFSRRRNSEKLIFRSDLKAYRCMQEDAKEKYWLSGASLICVSLSFPSKTPTKLGPSLVSVTESPGWNGLKDLGACVSGRLGQYSRPGMPDHRPGKRDNDASIIEIYLGPIIRANYSVTDLTQEAFKRMDDTALNLLRSLNSIVNLQLITTERPPIDIHDVPGTTHAEDNHLAELRSSVGRMARLGAGFEQLHHLTSFLVSPSTLGDQRELSLGTGKYPLFTLPPGDTGDLAIGCLRRWHEILKTLPGGSPTFEDLSFYPSEATEESTENYEWNERRGEHVGSIVKVITDEFRRLSCVKERRHEILLQVSNDLPATRPDNPPKLDMFISRCPTSNLIWQESQCGDFDAKISGKEKCMCEGIKQAMKDRKKLHLLVDHRGVIDVTDSVKPAPLRRDSFDGISLSELLRQDVFGPIDTQAWFNNTAARKVNSATKAQVALGLSRCLMDFFDKGLELASHSWTAENVHFRESSDSNREGMQRLLYVSLRPKLDQARSADINKMLDNDDINKMFDSDNPVVLSFAKLLLEIFDGKAISIQRIPTGEEKLWNWLDLGDVVENLLQDQSRGSFAFKYLEVVESCLRLRATLRDCKSRSDLVATSRFVRKTIYENVVRKLEVLASWERKIHGQRKRKNQDPVLDEPPTKKLAVLPQSPDAPRAPGQAGGHDPGLSASNSGECTAVEEEFTEHTEEGEGGPSLYDDQGEADQSDRVRAKEYLRKLSQGFNRRIKPLKDSAANEIDPIKVAIIDSGVDLDDPVIRARSCQIGDKRNWTSDQPDACADDCGHGTHVTRLILEAAPAVKVYVAKVTERKKLDSKVSGRIRQAIEWATGVWEVDIISLSFAMDGEDETIRATLDKVLNPPRHITKNVIVIAAASNWGGNRHIGFPACYEDIICVHSTDGYGNPSKTNPTARKGKDFSTLGMSIKSSFKGKGKDKRRSEVYISGTSYATAIGAGITANILDFARRDPKLRDEEKWWLFSSCGMSCVLRSMSEERGGYRYVMPWALFDGRDEKDIWRDIRGALKSR</sequence>
<dbReference type="Gene3D" id="3.40.50.200">
    <property type="entry name" value="Peptidase S8/S53 domain"/>
    <property type="match status" value="1"/>
</dbReference>
<feature type="region of interest" description="Disordered" evidence="6">
    <location>
        <begin position="645"/>
        <end position="723"/>
    </location>
</feature>
<dbReference type="InterPro" id="IPR036852">
    <property type="entry name" value="Peptidase_S8/S53_dom_sf"/>
</dbReference>
<dbReference type="KEGG" id="nhe:NECHADRAFT_86785"/>
<evidence type="ECO:0000313" key="10">
    <source>
        <dbReference type="Proteomes" id="UP000005206"/>
    </source>
</evidence>
<dbReference type="RefSeq" id="XP_003041317.1">
    <property type="nucleotide sequence ID" value="XM_003041271.1"/>
</dbReference>
<dbReference type="PANTHER" id="PTHR43806">
    <property type="entry name" value="PEPTIDASE S8"/>
    <property type="match status" value="1"/>
</dbReference>
<organism evidence="9 10">
    <name type="scientific">Fusarium vanettenii (strain ATCC MYA-4622 / CBS 123669 / FGSC 9596 / NRRL 45880 / 77-13-4)</name>
    <name type="common">Fusarium solani subsp. pisi</name>
    <dbReference type="NCBI Taxonomy" id="660122"/>
    <lineage>
        <taxon>Eukaryota</taxon>
        <taxon>Fungi</taxon>
        <taxon>Dikarya</taxon>
        <taxon>Ascomycota</taxon>
        <taxon>Pezizomycotina</taxon>
        <taxon>Sordariomycetes</taxon>
        <taxon>Hypocreomycetidae</taxon>
        <taxon>Hypocreales</taxon>
        <taxon>Nectriaceae</taxon>
        <taxon>Fusarium</taxon>
        <taxon>Fusarium solani species complex</taxon>
        <taxon>Fusarium vanettenii</taxon>
    </lineage>
</organism>
<name>C7ZK23_FUSV7</name>
<feature type="active site" description="Charge relay system" evidence="5">
    <location>
        <position position="961"/>
    </location>
</feature>
<evidence type="ECO:0000256" key="3">
    <source>
        <dbReference type="ARBA" id="ARBA00022801"/>
    </source>
</evidence>
<dbReference type="Pfam" id="PF00082">
    <property type="entry name" value="Peptidase_S8"/>
    <property type="match status" value="1"/>
</dbReference>
<keyword evidence="2 5" id="KW-0645">Protease</keyword>
<evidence type="ECO:0000256" key="5">
    <source>
        <dbReference type="PROSITE-ProRule" id="PRU01240"/>
    </source>
</evidence>
<dbReference type="Pfam" id="PF24476">
    <property type="entry name" value="DUF7580"/>
    <property type="match status" value="1"/>
</dbReference>
<dbReference type="GO" id="GO:0004252">
    <property type="term" value="F:serine-type endopeptidase activity"/>
    <property type="evidence" value="ECO:0007669"/>
    <property type="project" value="UniProtKB-UniRule"/>
</dbReference>
<feature type="domain" description="Peptidase S8/S53" evidence="7">
    <location>
        <begin position="757"/>
        <end position="976"/>
    </location>
</feature>
<comment type="similarity">
    <text evidence="1 5">Belongs to the peptidase S8 family.</text>
</comment>
<evidence type="ECO:0000259" key="7">
    <source>
        <dbReference type="Pfam" id="PF00082"/>
    </source>
</evidence>
<dbReference type="VEuPathDB" id="FungiDB:NECHADRAFT_86785"/>
<dbReference type="CDD" id="cd00306">
    <property type="entry name" value="Peptidases_S8_S53"/>
    <property type="match status" value="1"/>
</dbReference>
<evidence type="ECO:0000256" key="6">
    <source>
        <dbReference type="SAM" id="MobiDB-lite"/>
    </source>
</evidence>
<dbReference type="PRINTS" id="PR00723">
    <property type="entry name" value="SUBTILISIN"/>
</dbReference>
<keyword evidence="3 5" id="KW-0378">Hydrolase</keyword>